<comment type="caution">
    <text evidence="1">The sequence shown here is derived from an EMBL/GenBank/DDBJ whole genome shotgun (WGS) entry which is preliminary data.</text>
</comment>
<accession>A0A5B0NGY5</accession>
<reference evidence="1 2" key="1">
    <citation type="submission" date="2019-05" db="EMBL/GenBank/DDBJ databases">
        <title>Emergence of the Ug99 lineage of the wheat stem rust pathogen through somatic hybridization.</title>
        <authorList>
            <person name="Li F."/>
            <person name="Upadhyaya N.M."/>
            <person name="Sperschneider J."/>
            <person name="Matny O."/>
            <person name="Nguyen-Phuc H."/>
            <person name="Mago R."/>
            <person name="Raley C."/>
            <person name="Miller M.E."/>
            <person name="Silverstein K.A.T."/>
            <person name="Henningsen E."/>
            <person name="Hirsch C.D."/>
            <person name="Visser B."/>
            <person name="Pretorius Z.A."/>
            <person name="Steffenson B.J."/>
            <person name="Schwessinger B."/>
            <person name="Dodds P.N."/>
            <person name="Figueroa M."/>
        </authorList>
    </citation>
    <scope>NUCLEOTIDE SEQUENCE [LARGE SCALE GENOMIC DNA]</scope>
    <source>
        <strain evidence="1 2">Ug99</strain>
    </source>
</reference>
<gene>
    <name evidence="1" type="ORF">PGTUg99_006626</name>
</gene>
<evidence type="ECO:0000313" key="2">
    <source>
        <dbReference type="Proteomes" id="UP000325313"/>
    </source>
</evidence>
<proteinExistence type="predicted"/>
<name>A0A5B0NGY5_PUCGR</name>
<organism evidence="1 2">
    <name type="scientific">Puccinia graminis f. sp. tritici</name>
    <dbReference type="NCBI Taxonomy" id="56615"/>
    <lineage>
        <taxon>Eukaryota</taxon>
        <taxon>Fungi</taxon>
        <taxon>Dikarya</taxon>
        <taxon>Basidiomycota</taxon>
        <taxon>Pucciniomycotina</taxon>
        <taxon>Pucciniomycetes</taxon>
        <taxon>Pucciniales</taxon>
        <taxon>Pucciniaceae</taxon>
        <taxon>Puccinia</taxon>
    </lineage>
</organism>
<dbReference type="Proteomes" id="UP000325313">
    <property type="component" value="Unassembled WGS sequence"/>
</dbReference>
<dbReference type="AlphaFoldDB" id="A0A5B0NGY5"/>
<sequence length="66" mass="7503">MPITIGDILQDCRMDVGWRDGYPIPFTVILPRPNLTLRAEWSSVPDRLLKSSDTAFPDGDSHLLEY</sequence>
<dbReference type="EMBL" id="VDEP01000405">
    <property type="protein sequence ID" value="KAA1088611.1"/>
    <property type="molecule type" value="Genomic_DNA"/>
</dbReference>
<evidence type="ECO:0000313" key="1">
    <source>
        <dbReference type="EMBL" id="KAA1088611.1"/>
    </source>
</evidence>
<protein>
    <submittedName>
        <fullName evidence="1">Uncharacterized protein</fullName>
    </submittedName>
</protein>